<dbReference type="Proteomes" id="UP000024837">
    <property type="component" value="Unassembled WGS sequence"/>
</dbReference>
<organism evidence="3 4">
    <name type="scientific">Drechslerella stenobrocha 248</name>
    <dbReference type="NCBI Taxonomy" id="1043628"/>
    <lineage>
        <taxon>Eukaryota</taxon>
        <taxon>Fungi</taxon>
        <taxon>Dikarya</taxon>
        <taxon>Ascomycota</taxon>
        <taxon>Pezizomycotina</taxon>
        <taxon>Orbiliomycetes</taxon>
        <taxon>Orbiliales</taxon>
        <taxon>Orbiliaceae</taxon>
        <taxon>Drechslerella</taxon>
    </lineage>
</organism>
<proteinExistence type="predicted"/>
<feature type="region of interest" description="Disordered" evidence="1">
    <location>
        <begin position="1039"/>
        <end position="1095"/>
    </location>
</feature>
<feature type="compositionally biased region" description="Low complexity" evidence="1">
    <location>
        <begin position="1078"/>
        <end position="1093"/>
    </location>
</feature>
<gene>
    <name evidence="3" type="ORF">DRE_01898</name>
</gene>
<feature type="region of interest" description="Disordered" evidence="1">
    <location>
        <begin position="1171"/>
        <end position="1203"/>
    </location>
</feature>
<evidence type="ECO:0000313" key="3">
    <source>
        <dbReference type="EMBL" id="EWC48676.1"/>
    </source>
</evidence>
<evidence type="ECO:0000256" key="1">
    <source>
        <dbReference type="SAM" id="MobiDB-lite"/>
    </source>
</evidence>
<feature type="domain" description="F-box" evidence="2">
    <location>
        <begin position="288"/>
        <end position="334"/>
    </location>
</feature>
<name>W7HWX8_9PEZI</name>
<feature type="compositionally biased region" description="Basic residues" evidence="1">
    <location>
        <begin position="1048"/>
        <end position="1057"/>
    </location>
</feature>
<dbReference type="Gene3D" id="2.100.10.30">
    <property type="entry name" value="Jacalin-like lectin domain"/>
    <property type="match status" value="1"/>
</dbReference>
<dbReference type="InterPro" id="IPR036404">
    <property type="entry name" value="Jacalin-like_lectin_dom_sf"/>
</dbReference>
<keyword evidence="4" id="KW-1185">Reference proteome</keyword>
<dbReference type="HOGENOM" id="CLU_232955_0_0_1"/>
<dbReference type="OrthoDB" id="5273847at2759"/>
<feature type="region of interest" description="Disordered" evidence="1">
    <location>
        <begin position="1128"/>
        <end position="1147"/>
    </location>
</feature>
<reference evidence="3 4" key="1">
    <citation type="submission" date="2013-05" db="EMBL/GenBank/DDBJ databases">
        <title>Drechslerella stenobrocha genome reveals carnivorous origination and mechanical trapping mechanism of predatory fungi.</title>
        <authorList>
            <person name="Liu X."/>
            <person name="Zhang W."/>
            <person name="Liu K."/>
        </authorList>
    </citation>
    <scope>NUCLEOTIDE SEQUENCE [LARGE SCALE GENOMIC DNA]</scope>
    <source>
        <strain evidence="3 4">248</strain>
    </source>
</reference>
<dbReference type="PROSITE" id="PS50181">
    <property type="entry name" value="FBOX"/>
    <property type="match status" value="1"/>
</dbReference>
<dbReference type="EMBL" id="KI966372">
    <property type="protein sequence ID" value="EWC48676.1"/>
    <property type="molecule type" value="Genomic_DNA"/>
</dbReference>
<accession>W7HWX8</accession>
<protein>
    <recommendedName>
        <fullName evidence="2">F-box domain-containing protein</fullName>
    </recommendedName>
</protein>
<sequence>MATNENAYGKFETHCCFCGIVLGAYRTRSHPEEPYPDARWDSGYPGDYVSVDELAWSFEFRALRDSRGTNTNIPTGSDLDLVEDTRPAPFFTGIGLSNPMVANSRVFIAPSDPSTIYSDPGFQPGPQDAFSNFTPYVSFDGTSGRGFLFHAKCFEIFRILLPDRFKDRAAGRRAHYVKSEIQDRLWEILSSTRARLDSADIPSWDDGISPYTESINDGSFPSFAEQNTWSSARFLLDTKAYCGKGMLPYIAADPLQIPKLQAILDDPPLVSAVGCPPQRALSLGRGPKDLFSRLPNEILDIIMCQLKSCDVTNLRLAVRSLAESPLTNSFFRSRFKEPHEMHFVYESTGVRSTEGKVDWEKLYLAIKALLIASTPKDDCSPSKEPGPIFKNGRRLTLFNKYQHLHRFYRHQICPRDPPSPGLANRLRIHVILKPLVDRITLLIDTPVRGDQYRGILSFLDGELSKYPSTDPVLDDYSPIIASKIGLPTNRRGIHYFLEEQGRLSSQSTTHQMGALTGLQVRLFPLIGRSRVRVRKTISAGPTVNLSNRDQQECYARSIDQRHFMSKPSGCVEHCGRKCTWDPNAVVTGIGFSFVGGEIGKFEDRETGKRKHVCGLRFWGRLPSVSEDETIGSPEQNTLLGEVGYIMDNEIIVTLPQDRIWAGFMVGVKETGIVRLKPLTHPPWKEAQWMGPTEPKQGSGLGRDDGIEQLAALAGRRAEGFKVIGPVYDPYVDSAHQAAEGKVSVKSGEWTASGVAVGLGTLRFTSIALIEYRDGETTRKQGKGKGKATDNCLAGLPFVVVDGEQVACEPLPLGLVDNIINTGDHFDGVPDLIDRYCWRPRFPVPHYNEDNISNITLSPRNLSFAFPNNYIQDVLLSAGLPVPPEPYGQDWSQVPQPGQPHVAPILRVPRNRDELNTMEYFDFGGLGGEYLRRIVSIKAFYSTHTNNFARCVSGFEFTYEMDETDVKECGLRDNNLRPHGRYVEIKRGGTDAHYLTCTAAINGSAGERIVRVGTQYLYLKEGCYAGVMLITNFGRKIEFPACPPPVQQRPRRRLRKAPRMYPSAHNPPPPDGDDGRDATISSSPSSSLSTPRTPAESIQTAIYPVSTDVSAKQSISNGTTAEALEEQGNSTAIIGDNPPDNILPNGDSSKRALVGSLLGATVGSKASSEFELSRSAPVHDSQGLFGKKPPRSAYADESDDGNLQVEDSDEIPAAYEFFDTEPGVIITGFFGYSEGKSYHSEGLKAFGIVTQIPNGSEQKILNTRGRMVSKSFEQLEAGAPTACFSHLERARYWKMTGDCDIIKDFISKVSFEEPISRVRVYCRPFFNAPLGTSRRVASRAGLIVEYHEDDLVDDGCDGLRPRASQILGEIREDSAAGCFELAKDERIDGIWIWCGDRSRTNKTCVNDLGYLGVDIISALRFRTDKGRLSETFGGDKSGTCHLFESSGKKKLVGLRMTYDHASDWISPIWREEEEVVSLRKPDLQLFYIPFNWDMLKRVPSQSQVFADLADDSDFGPGQIRTIRGFFDYQFRGLTFIYKSGETRSFGQCNGSTADFNLEEGERVFALKYRPGNKFALYLSLVKINPNTGVLITRSTPLFGLDISGFGLPPLNGPVEDSRSWKNSFDDKAKRVERVSHTSIDDSSEHGQYQSLARHSLEGIYENHQKGLRVKADNELDANAVEGYFHWDEDDWIDIRPSLGYGFAGLWLQVTGSNFRLGMMVTPTRDQDMSLSNVDYSLLEVPSPPSSLLPVLDPHVDADSDSTQFKTFAGRPFVPPLPWLGSYPTDKLPGDAVMSRKIGAQVGAVRLWASFDKYQAVDITVFYSFPTRLAHIHGMEFTEAAKCFRHRGGYRQMQSPTVVRFGTTGFMTTLVKTTKVLGKLRERRIVGLKVGMVPEIYERMLAPGMGTPLQDIKLADWPIKARRTKGGEPQIVSLELILDSGDTVALTADARESTHRGKCPPRLIFETVMCPEEHEVVGFHGNFGLYCHAIGIISAPYQETKELDLLPPIGLPPIRYIDMDERFVS</sequence>
<dbReference type="InterPro" id="IPR001810">
    <property type="entry name" value="F-box_dom"/>
</dbReference>
<evidence type="ECO:0000313" key="4">
    <source>
        <dbReference type="Proteomes" id="UP000024837"/>
    </source>
</evidence>
<evidence type="ECO:0000259" key="2">
    <source>
        <dbReference type="PROSITE" id="PS50181"/>
    </source>
</evidence>